<gene>
    <name evidence="1" type="ORF">TorRG33x02_200270</name>
</gene>
<accession>A0A2P5EF03</accession>
<name>A0A2P5EF03_TREOI</name>
<dbReference type="EMBL" id="JXTC01000167">
    <property type="protein sequence ID" value="PON84129.1"/>
    <property type="molecule type" value="Genomic_DNA"/>
</dbReference>
<dbReference type="Proteomes" id="UP000237000">
    <property type="component" value="Unassembled WGS sequence"/>
</dbReference>
<dbReference type="AlphaFoldDB" id="A0A2P5EF03"/>
<keyword evidence="2" id="KW-1185">Reference proteome</keyword>
<reference evidence="2" key="1">
    <citation type="submission" date="2016-06" db="EMBL/GenBank/DDBJ databases">
        <title>Parallel loss of symbiosis genes in relatives of nitrogen-fixing non-legume Parasponia.</title>
        <authorList>
            <person name="Van Velzen R."/>
            <person name="Holmer R."/>
            <person name="Bu F."/>
            <person name="Rutten L."/>
            <person name="Van Zeijl A."/>
            <person name="Liu W."/>
            <person name="Santuari L."/>
            <person name="Cao Q."/>
            <person name="Sharma T."/>
            <person name="Shen D."/>
            <person name="Roswanjaya Y."/>
            <person name="Wardhani T."/>
            <person name="Kalhor M.S."/>
            <person name="Jansen J."/>
            <person name="Van den Hoogen J."/>
            <person name="Gungor B."/>
            <person name="Hartog M."/>
            <person name="Hontelez J."/>
            <person name="Verver J."/>
            <person name="Yang W.-C."/>
            <person name="Schijlen E."/>
            <person name="Repin R."/>
            <person name="Schilthuizen M."/>
            <person name="Schranz E."/>
            <person name="Heidstra R."/>
            <person name="Miyata K."/>
            <person name="Fedorova E."/>
            <person name="Kohlen W."/>
            <person name="Bisseling T."/>
            <person name="Smit S."/>
            <person name="Geurts R."/>
        </authorList>
    </citation>
    <scope>NUCLEOTIDE SEQUENCE [LARGE SCALE GENOMIC DNA]</scope>
    <source>
        <strain evidence="2">cv. RG33-2</strain>
    </source>
</reference>
<dbReference type="InParanoid" id="A0A2P5EF03"/>
<evidence type="ECO:0000313" key="1">
    <source>
        <dbReference type="EMBL" id="PON84129.1"/>
    </source>
</evidence>
<organism evidence="1 2">
    <name type="scientific">Trema orientale</name>
    <name type="common">Charcoal tree</name>
    <name type="synonym">Celtis orientalis</name>
    <dbReference type="NCBI Taxonomy" id="63057"/>
    <lineage>
        <taxon>Eukaryota</taxon>
        <taxon>Viridiplantae</taxon>
        <taxon>Streptophyta</taxon>
        <taxon>Embryophyta</taxon>
        <taxon>Tracheophyta</taxon>
        <taxon>Spermatophyta</taxon>
        <taxon>Magnoliopsida</taxon>
        <taxon>eudicotyledons</taxon>
        <taxon>Gunneridae</taxon>
        <taxon>Pentapetalae</taxon>
        <taxon>rosids</taxon>
        <taxon>fabids</taxon>
        <taxon>Rosales</taxon>
        <taxon>Cannabaceae</taxon>
        <taxon>Trema</taxon>
    </lineage>
</organism>
<protein>
    <submittedName>
        <fullName evidence="1">Uncharacterized protein</fullName>
    </submittedName>
</protein>
<comment type="caution">
    <text evidence="1">The sequence shown here is derived from an EMBL/GenBank/DDBJ whole genome shotgun (WGS) entry which is preliminary data.</text>
</comment>
<evidence type="ECO:0000313" key="2">
    <source>
        <dbReference type="Proteomes" id="UP000237000"/>
    </source>
</evidence>
<proteinExistence type="predicted"/>
<sequence>MSQGDHFGLVNHHRLRAMIVKFDDDSLFIRLVVNSYGCIWFLGISQAHLHPRKFSIDELLSLTTLFSSHLANDLPFVIRFRLYLVEGIFERMERSDERVTIPCLVGERERGRGEVEGGPLSLGLQKLILPN</sequence>